<dbReference type="Proteomes" id="UP000198858">
    <property type="component" value="Chromosome I"/>
</dbReference>
<protein>
    <submittedName>
        <fullName evidence="3">Glycosyltransferase involved in cell wall bisynthesis</fullName>
    </submittedName>
</protein>
<dbReference type="PANTHER" id="PTHR12526:SF630">
    <property type="entry name" value="GLYCOSYLTRANSFERASE"/>
    <property type="match status" value="1"/>
</dbReference>
<dbReference type="PANTHER" id="PTHR12526">
    <property type="entry name" value="GLYCOSYLTRANSFERASE"/>
    <property type="match status" value="1"/>
</dbReference>
<dbReference type="AlphaFoldDB" id="A0A1H1QQ60"/>
<sequence>MKVCFIIDTLTGYGAERSLTQIILQFKIIKPVVIHLFAGDQLKDILQKNNVKVYSLNLNKTCRSRETTTALKPIIKAENPRIIHTTLFRSEMAGRRLKAIFPEIILVGSFVSNSYSKHRYGLLSIIDRLKLLSTEWRDKATANKVDFFISNSYAIKENNIKVLGVPEEKVEVIYRGRSKATQYYSDTKRIIKELKLQDKKVFLNISRLQESKGQLVLIKAFKNFIKIYPGSVLLIAGEGIFRKELEKFIEINQLTNVHLLGYRTDISNILAISDFFIFPSYYEGLPGAVIESIFSRTPVIISDIPENRECLPANTALIFKVGNILEIQKKMEEALKIKDWDIRTKAAYHYAVDRFNIDEIGEKYEKFYLKIENKVP</sequence>
<evidence type="ECO:0000259" key="1">
    <source>
        <dbReference type="Pfam" id="PF00534"/>
    </source>
</evidence>
<evidence type="ECO:0000313" key="4">
    <source>
        <dbReference type="Proteomes" id="UP000198858"/>
    </source>
</evidence>
<feature type="domain" description="Glycosyl transferase family 1" evidence="1">
    <location>
        <begin position="190"/>
        <end position="338"/>
    </location>
</feature>
<dbReference type="EMBL" id="LT629745">
    <property type="protein sequence ID" value="SDS25610.1"/>
    <property type="molecule type" value="Genomic_DNA"/>
</dbReference>
<dbReference type="SUPFAM" id="SSF53756">
    <property type="entry name" value="UDP-Glycosyltransferase/glycogen phosphorylase"/>
    <property type="match status" value="1"/>
</dbReference>
<dbReference type="Pfam" id="PF13439">
    <property type="entry name" value="Glyco_transf_4"/>
    <property type="match status" value="1"/>
</dbReference>
<gene>
    <name evidence="3" type="ORF">SAMN04488552_2595</name>
</gene>
<keyword evidence="4" id="KW-1185">Reference proteome</keyword>
<name>A0A1H1QQ60_9FLAO</name>
<dbReference type="InterPro" id="IPR028098">
    <property type="entry name" value="Glyco_trans_4-like_N"/>
</dbReference>
<evidence type="ECO:0000259" key="2">
    <source>
        <dbReference type="Pfam" id="PF13439"/>
    </source>
</evidence>
<proteinExistence type="predicted"/>
<accession>A0A1H1QQ60</accession>
<dbReference type="Pfam" id="PF00534">
    <property type="entry name" value="Glycos_transf_1"/>
    <property type="match status" value="1"/>
</dbReference>
<organism evidence="3 4">
    <name type="scientific">Christiangramia echinicola</name>
    <dbReference type="NCBI Taxonomy" id="279359"/>
    <lineage>
        <taxon>Bacteria</taxon>
        <taxon>Pseudomonadati</taxon>
        <taxon>Bacteroidota</taxon>
        <taxon>Flavobacteriia</taxon>
        <taxon>Flavobacteriales</taxon>
        <taxon>Flavobacteriaceae</taxon>
        <taxon>Christiangramia</taxon>
    </lineage>
</organism>
<dbReference type="Gene3D" id="3.40.50.2000">
    <property type="entry name" value="Glycogen Phosphorylase B"/>
    <property type="match status" value="2"/>
</dbReference>
<keyword evidence="3" id="KW-0808">Transferase</keyword>
<dbReference type="InterPro" id="IPR001296">
    <property type="entry name" value="Glyco_trans_1"/>
</dbReference>
<dbReference type="GO" id="GO:0016757">
    <property type="term" value="F:glycosyltransferase activity"/>
    <property type="evidence" value="ECO:0007669"/>
    <property type="project" value="InterPro"/>
</dbReference>
<reference evidence="3 4" key="1">
    <citation type="submission" date="2016-10" db="EMBL/GenBank/DDBJ databases">
        <authorList>
            <person name="Varghese N."/>
            <person name="Submissions S."/>
        </authorList>
    </citation>
    <scope>NUCLEOTIDE SEQUENCE [LARGE SCALE GENOMIC DNA]</scope>
    <source>
        <strain evidence="3 4">Mar_2010_102</strain>
    </source>
</reference>
<evidence type="ECO:0000313" key="3">
    <source>
        <dbReference type="EMBL" id="SDS25610.1"/>
    </source>
</evidence>
<dbReference type="STRING" id="1250231.SAMN04488552_2595"/>
<feature type="domain" description="Glycosyltransferase subfamily 4-like N-terminal" evidence="2">
    <location>
        <begin position="57"/>
        <end position="176"/>
    </location>
</feature>